<evidence type="ECO:0000313" key="1">
    <source>
        <dbReference type="EMBL" id="GFG84570.1"/>
    </source>
</evidence>
<dbReference type="RefSeq" id="WP_083036254.1">
    <property type="nucleotide sequence ID" value="NZ_BLKY01000001.1"/>
</dbReference>
<reference evidence="1 2" key="1">
    <citation type="journal article" date="2019" name="Emerg. Microbes Infect.">
        <title>Comprehensive subspecies identification of 175 nontuberculous mycobacteria species based on 7547 genomic profiles.</title>
        <authorList>
            <person name="Matsumoto Y."/>
            <person name="Kinjo T."/>
            <person name="Motooka D."/>
            <person name="Nabeya D."/>
            <person name="Jung N."/>
            <person name="Uechi K."/>
            <person name="Horii T."/>
            <person name="Iida T."/>
            <person name="Fujita J."/>
            <person name="Nakamura S."/>
        </authorList>
    </citation>
    <scope>NUCLEOTIDE SEQUENCE [LARGE SCALE GENOMIC DNA]</scope>
    <source>
        <strain evidence="1 2">JCM 30723</strain>
    </source>
</reference>
<comment type="caution">
    <text evidence="1">The sequence shown here is derived from an EMBL/GenBank/DDBJ whole genome shotgun (WGS) entry which is preliminary data.</text>
</comment>
<sequence>MAADQQTKQQAAAAALRGLLRGGGAAVQAAIAHEDPDIRRAAAKRLLTGVPLGDPEAAAQRKEAARAALADYGSTSMGRGTPKYSPDAAAAAIESTGVTYAGHDNTGETF</sequence>
<evidence type="ECO:0000313" key="2">
    <source>
        <dbReference type="Proteomes" id="UP000465305"/>
    </source>
</evidence>
<organism evidence="1 2">
    <name type="scientific">Mycolicibacter algericus</name>
    <name type="common">Mycobacterium algericum</name>
    <dbReference type="NCBI Taxonomy" id="1288388"/>
    <lineage>
        <taxon>Bacteria</taxon>
        <taxon>Bacillati</taxon>
        <taxon>Actinomycetota</taxon>
        <taxon>Actinomycetes</taxon>
        <taxon>Mycobacteriales</taxon>
        <taxon>Mycobacteriaceae</taxon>
        <taxon>Mycolicibacter</taxon>
    </lineage>
</organism>
<name>A0A7I9Y7B6_MYCAL</name>
<gene>
    <name evidence="1" type="ORF">MALGJ_12460</name>
</gene>
<accession>A0A7I9Y7B6</accession>
<protein>
    <submittedName>
        <fullName evidence="1">Uncharacterized protein</fullName>
    </submittedName>
</protein>
<dbReference type="Proteomes" id="UP000465305">
    <property type="component" value="Unassembled WGS sequence"/>
</dbReference>
<dbReference type="AlphaFoldDB" id="A0A7I9Y7B6"/>
<dbReference type="EMBL" id="BLKY01000001">
    <property type="protein sequence ID" value="GFG84570.1"/>
    <property type="molecule type" value="Genomic_DNA"/>
</dbReference>
<proteinExistence type="predicted"/>